<reference evidence="2 3" key="1">
    <citation type="journal article" date="2016" name="Nat. Commun.">
        <title>Thousands of microbial genomes shed light on interconnected biogeochemical processes in an aquifer system.</title>
        <authorList>
            <person name="Anantharaman K."/>
            <person name="Brown C.T."/>
            <person name="Hug L.A."/>
            <person name="Sharon I."/>
            <person name="Castelle C.J."/>
            <person name="Probst A.J."/>
            <person name="Thomas B.C."/>
            <person name="Singh A."/>
            <person name="Wilkins M.J."/>
            <person name="Karaoz U."/>
            <person name="Brodie E.L."/>
            <person name="Williams K.H."/>
            <person name="Hubbard S.S."/>
            <person name="Banfield J.F."/>
        </authorList>
    </citation>
    <scope>NUCLEOTIDE SEQUENCE [LARGE SCALE GENOMIC DNA]</scope>
</reference>
<gene>
    <name evidence="2" type="ORF">A2227_01630</name>
</gene>
<feature type="transmembrane region" description="Helical" evidence="1">
    <location>
        <begin position="68"/>
        <end position="86"/>
    </location>
</feature>
<sequence length="119" mass="13446">METACRMREREGADIGHELCRKLEQAEGNAAEASLSLITSEGYVYNDLKIIPSLSIIQRNERKEPKKIVIFAISSDSGFLYFIWAAPGEKPEYRGPADIHKAGNHIKFIQIKKIRSQVN</sequence>
<evidence type="ECO:0000256" key="1">
    <source>
        <dbReference type="SAM" id="Phobius"/>
    </source>
</evidence>
<evidence type="ECO:0000313" key="3">
    <source>
        <dbReference type="Proteomes" id="UP000178367"/>
    </source>
</evidence>
<name>A0A1F5SLI8_9BACT</name>
<accession>A0A1F5SLI8</accession>
<dbReference type="EMBL" id="MFGB01000007">
    <property type="protein sequence ID" value="OGF27530.1"/>
    <property type="molecule type" value="Genomic_DNA"/>
</dbReference>
<organism evidence="2 3">
    <name type="scientific">Candidatus Falkowbacteria bacterium RIFOXYA2_FULL_47_19</name>
    <dbReference type="NCBI Taxonomy" id="1797994"/>
    <lineage>
        <taxon>Bacteria</taxon>
        <taxon>Candidatus Falkowiibacteriota</taxon>
    </lineage>
</organism>
<dbReference type="AlphaFoldDB" id="A0A1F5SLI8"/>
<keyword evidence="1" id="KW-0472">Membrane</keyword>
<evidence type="ECO:0000313" key="2">
    <source>
        <dbReference type="EMBL" id="OGF27530.1"/>
    </source>
</evidence>
<keyword evidence="1" id="KW-0812">Transmembrane</keyword>
<proteinExistence type="predicted"/>
<keyword evidence="1" id="KW-1133">Transmembrane helix</keyword>
<dbReference type="Proteomes" id="UP000178367">
    <property type="component" value="Unassembled WGS sequence"/>
</dbReference>
<comment type="caution">
    <text evidence="2">The sequence shown here is derived from an EMBL/GenBank/DDBJ whole genome shotgun (WGS) entry which is preliminary data.</text>
</comment>
<protein>
    <submittedName>
        <fullName evidence="2">Uncharacterized protein</fullName>
    </submittedName>
</protein>